<protein>
    <recommendedName>
        <fullName evidence="8">Phospholipase A2</fullName>
        <ecNumber evidence="8">3.1.1.4</ecNumber>
    </recommendedName>
</protein>
<dbReference type="Gene3D" id="1.20.90.10">
    <property type="entry name" value="Phospholipase A2 domain"/>
    <property type="match status" value="1"/>
</dbReference>
<dbReference type="GO" id="GO:0006644">
    <property type="term" value="P:phospholipid metabolic process"/>
    <property type="evidence" value="ECO:0007669"/>
    <property type="project" value="InterPro"/>
</dbReference>
<evidence type="ECO:0000256" key="4">
    <source>
        <dbReference type="PIRSR" id="PIRSR601211-1"/>
    </source>
</evidence>
<keyword evidence="8" id="KW-0443">Lipid metabolism</keyword>
<dbReference type="PANTHER" id="PTHR11716:SF9">
    <property type="entry name" value="PHOSPHOLIPASE A2, MEMBRANE ASSOCIATED"/>
    <property type="match status" value="1"/>
</dbReference>
<dbReference type="PROSITE" id="PS00119">
    <property type="entry name" value="PA2_ASP"/>
    <property type="match status" value="1"/>
</dbReference>
<dbReference type="SUPFAM" id="SSF48619">
    <property type="entry name" value="Phospholipase A2, PLA2"/>
    <property type="match status" value="1"/>
</dbReference>
<evidence type="ECO:0000256" key="5">
    <source>
        <dbReference type="PIRSR" id="PIRSR601211-2"/>
    </source>
</evidence>
<comment type="subcellular location">
    <subcellularLocation>
        <location evidence="1 8">Secreted</location>
    </subcellularLocation>
</comment>
<evidence type="ECO:0000256" key="7">
    <source>
        <dbReference type="RuleBase" id="RU003654"/>
    </source>
</evidence>
<sequence length="115" mass="13412">MIKQVTGKNALWNYSKYGCYCGSGGKGTPKDGTDRCCQLHDCCYERLEDHGCNAKLNIYSYFYLSERIYCGDWCKRNICECDKAAALCMKRNLRSYNKKYRFYSNIKCTGRKPRC</sequence>
<dbReference type="InterPro" id="IPR016090">
    <property type="entry name" value="PLA2-like_dom"/>
</dbReference>
<feature type="active site" evidence="4">
    <location>
        <position position="40"/>
    </location>
</feature>
<evidence type="ECO:0000256" key="1">
    <source>
        <dbReference type="ARBA" id="ARBA00004613"/>
    </source>
</evidence>
<accession>A0A8C4VZT6</accession>
<keyword evidence="5 8" id="KW-0106">Calcium</keyword>
<feature type="disulfide bond" evidence="6">
    <location>
        <begin position="36"/>
        <end position="88"/>
    </location>
</feature>
<feature type="disulfide bond" evidence="6">
    <location>
        <begin position="21"/>
        <end position="37"/>
    </location>
</feature>
<dbReference type="Proteomes" id="UP000694390">
    <property type="component" value="Chromosome 18"/>
</dbReference>
<dbReference type="GO" id="GO:0047498">
    <property type="term" value="F:calcium-dependent phospholipase A2 activity"/>
    <property type="evidence" value="ECO:0007669"/>
    <property type="project" value="TreeGrafter"/>
</dbReference>
<dbReference type="GO" id="GO:0016042">
    <property type="term" value="P:lipid catabolic process"/>
    <property type="evidence" value="ECO:0007669"/>
    <property type="project" value="InterPro"/>
</dbReference>
<dbReference type="EC" id="3.1.1.4" evidence="8"/>
<reference evidence="10" key="3">
    <citation type="submission" date="2025-09" db="UniProtKB">
        <authorList>
            <consortium name="Ensembl"/>
        </authorList>
    </citation>
    <scope>IDENTIFICATION</scope>
</reference>
<dbReference type="Pfam" id="PF00068">
    <property type="entry name" value="Phospholip_A2_1"/>
    <property type="match status" value="1"/>
</dbReference>
<comment type="cofactor">
    <cofactor evidence="5">
        <name>Ca(2+)</name>
        <dbReference type="ChEBI" id="CHEBI:29108"/>
    </cofactor>
    <text evidence="5">Binds 1 Ca(2+) ion per subunit.</text>
</comment>
<evidence type="ECO:0000256" key="2">
    <source>
        <dbReference type="ARBA" id="ARBA00022525"/>
    </source>
</evidence>
<dbReference type="Ensembl" id="ENSGEVT00005008940.1">
    <property type="protein sequence ID" value="ENSGEVP00005008515.1"/>
    <property type="gene ID" value="ENSGEVG00005006116.1"/>
</dbReference>
<keyword evidence="8" id="KW-0378">Hydrolase</keyword>
<feature type="active site" evidence="4">
    <location>
        <position position="82"/>
    </location>
</feature>
<dbReference type="FunFam" id="1.20.90.10:FF:000001">
    <property type="entry name" value="Basic phospholipase A2 homolog"/>
    <property type="match status" value="1"/>
</dbReference>
<dbReference type="GO" id="GO:0005576">
    <property type="term" value="C:extracellular region"/>
    <property type="evidence" value="ECO:0007669"/>
    <property type="project" value="UniProtKB-SubCell"/>
</dbReference>
<dbReference type="GO" id="GO:0005509">
    <property type="term" value="F:calcium ion binding"/>
    <property type="evidence" value="ECO:0007669"/>
    <property type="project" value="InterPro"/>
</dbReference>
<evidence type="ECO:0000256" key="8">
    <source>
        <dbReference type="RuleBase" id="RU361236"/>
    </source>
</evidence>
<comment type="catalytic activity">
    <reaction evidence="8">
        <text>a 1,2-diacyl-sn-glycero-3-phosphocholine + H2O = a 1-acyl-sn-glycero-3-phosphocholine + a fatty acid + H(+)</text>
        <dbReference type="Rhea" id="RHEA:15801"/>
        <dbReference type="ChEBI" id="CHEBI:15377"/>
        <dbReference type="ChEBI" id="CHEBI:15378"/>
        <dbReference type="ChEBI" id="CHEBI:28868"/>
        <dbReference type="ChEBI" id="CHEBI:57643"/>
        <dbReference type="ChEBI" id="CHEBI:58168"/>
        <dbReference type="EC" id="3.1.1.4"/>
    </reaction>
</comment>
<keyword evidence="3 6" id="KW-1015">Disulfide bond</keyword>
<dbReference type="InterPro" id="IPR033112">
    <property type="entry name" value="PLA2_Asp_AS"/>
</dbReference>
<feature type="binding site" evidence="5">
    <location>
        <position position="24"/>
    </location>
    <ligand>
        <name>Ca(2+)</name>
        <dbReference type="ChEBI" id="CHEBI:29108"/>
    </ligand>
</feature>
<evidence type="ECO:0000256" key="6">
    <source>
        <dbReference type="PIRSR" id="PIRSR601211-3"/>
    </source>
</evidence>
<feature type="binding site" evidence="5">
    <location>
        <position position="22"/>
    </location>
    <ligand>
        <name>Ca(2+)</name>
        <dbReference type="ChEBI" id="CHEBI:29108"/>
    </ligand>
</feature>
<keyword evidence="5" id="KW-0479">Metal-binding</keyword>
<dbReference type="SMART" id="SM00085">
    <property type="entry name" value="PA2c"/>
    <property type="match status" value="1"/>
</dbReference>
<dbReference type="GO" id="GO:0042130">
    <property type="term" value="P:negative regulation of T cell proliferation"/>
    <property type="evidence" value="ECO:0007669"/>
    <property type="project" value="TreeGrafter"/>
</dbReference>
<organism evidence="10 11">
    <name type="scientific">Gopherus evgoodei</name>
    <name type="common">Goodes thornscrub tortoise</name>
    <dbReference type="NCBI Taxonomy" id="1825980"/>
    <lineage>
        <taxon>Eukaryota</taxon>
        <taxon>Metazoa</taxon>
        <taxon>Chordata</taxon>
        <taxon>Craniata</taxon>
        <taxon>Vertebrata</taxon>
        <taxon>Euteleostomi</taxon>
        <taxon>Archelosauria</taxon>
        <taxon>Testudinata</taxon>
        <taxon>Testudines</taxon>
        <taxon>Cryptodira</taxon>
        <taxon>Durocryptodira</taxon>
        <taxon>Testudinoidea</taxon>
        <taxon>Testudinidae</taxon>
        <taxon>Gopherus</taxon>
    </lineage>
</organism>
<feature type="disulfide bond" evidence="6">
    <location>
        <begin position="19"/>
        <end position="108"/>
    </location>
</feature>
<feature type="binding site" evidence="5">
    <location>
        <position position="20"/>
    </location>
    <ligand>
        <name>Ca(2+)</name>
        <dbReference type="ChEBI" id="CHEBI:29108"/>
    </ligand>
</feature>
<evidence type="ECO:0000313" key="11">
    <source>
        <dbReference type="Proteomes" id="UP000694390"/>
    </source>
</evidence>
<keyword evidence="2 8" id="KW-0964">Secreted</keyword>
<feature type="disulfide bond" evidence="6">
    <location>
        <begin position="42"/>
        <end position="115"/>
    </location>
</feature>
<comment type="similarity">
    <text evidence="7">Belongs to the phospholipase A2 family.</text>
</comment>
<reference evidence="10" key="2">
    <citation type="submission" date="2025-08" db="UniProtKB">
        <authorList>
            <consortium name="Ensembl"/>
        </authorList>
    </citation>
    <scope>IDENTIFICATION</scope>
</reference>
<keyword evidence="11" id="KW-1185">Reference proteome</keyword>
<feature type="disulfide bond" evidence="6">
    <location>
        <begin position="43"/>
        <end position="81"/>
    </location>
</feature>
<dbReference type="InterPro" id="IPR036444">
    <property type="entry name" value="PLipase_A2_dom_sf"/>
</dbReference>
<reference evidence="10" key="1">
    <citation type="submission" date="2019-06" db="EMBL/GenBank/DDBJ databases">
        <title>G10K-VGP Goodes thornscrub tortoise genome, primary haplotype.</title>
        <authorList>
            <person name="Murphy B."/>
            <person name="Edwards T."/>
            <person name="Rhie A."/>
            <person name="Koren S."/>
            <person name="Phillippy A."/>
            <person name="Fedrigo O."/>
            <person name="Haase B."/>
            <person name="Mountcastle J."/>
            <person name="Lewin H."/>
            <person name="Damas J."/>
            <person name="Howe K."/>
            <person name="Formenti G."/>
            <person name="Myers G."/>
            <person name="Durbin R."/>
            <person name="Jarvis E.D."/>
        </authorList>
    </citation>
    <scope>NUCLEOTIDE SEQUENCE [LARGE SCALE GENOMIC DNA]</scope>
</reference>
<dbReference type="PRINTS" id="PR00389">
    <property type="entry name" value="PHPHLIPASEA2"/>
</dbReference>
<evidence type="ECO:0000313" key="10">
    <source>
        <dbReference type="Ensembl" id="ENSGEVP00005008515.1"/>
    </source>
</evidence>
<name>A0A8C4VZT6_9SAUR</name>
<evidence type="ECO:0000256" key="3">
    <source>
        <dbReference type="ARBA" id="ARBA00023157"/>
    </source>
</evidence>
<dbReference type="GeneTree" id="ENSGT00940000155096"/>
<dbReference type="AlphaFoldDB" id="A0A8C4VZT6"/>
<dbReference type="PROSITE" id="PS00118">
    <property type="entry name" value="PA2_HIS"/>
    <property type="match status" value="1"/>
</dbReference>
<proteinExistence type="inferred from homology"/>
<feature type="disulfide bond" evidence="6">
    <location>
        <begin position="52"/>
        <end position="74"/>
    </location>
</feature>
<dbReference type="InterPro" id="IPR001211">
    <property type="entry name" value="PLA2"/>
</dbReference>
<dbReference type="CDD" id="cd00125">
    <property type="entry name" value="PLA2c"/>
    <property type="match status" value="1"/>
</dbReference>
<dbReference type="InterPro" id="IPR033113">
    <property type="entry name" value="PLA2_histidine"/>
</dbReference>
<dbReference type="GO" id="GO:0005543">
    <property type="term" value="F:phospholipid binding"/>
    <property type="evidence" value="ECO:0007669"/>
    <property type="project" value="TreeGrafter"/>
</dbReference>
<feature type="binding site" evidence="5">
    <location>
        <position position="41"/>
    </location>
    <ligand>
        <name>Ca(2+)</name>
        <dbReference type="ChEBI" id="CHEBI:29108"/>
    </ligand>
</feature>
<feature type="domain" description="Phospholipase A2-like central" evidence="9">
    <location>
        <begin position="1"/>
        <end position="109"/>
    </location>
</feature>
<dbReference type="GO" id="GO:0050482">
    <property type="term" value="P:arachidonate secretion"/>
    <property type="evidence" value="ECO:0007669"/>
    <property type="project" value="InterPro"/>
</dbReference>
<feature type="disulfide bond" evidence="6">
    <location>
        <begin position="70"/>
        <end position="79"/>
    </location>
</feature>
<evidence type="ECO:0000259" key="9">
    <source>
        <dbReference type="SMART" id="SM00085"/>
    </source>
</evidence>
<dbReference type="PANTHER" id="PTHR11716">
    <property type="entry name" value="PHOSPHOLIPASE A2 FAMILY MEMBER"/>
    <property type="match status" value="1"/>
</dbReference>